<evidence type="ECO:0000313" key="3">
    <source>
        <dbReference type="Proteomes" id="UP001207252"/>
    </source>
</evidence>
<protein>
    <submittedName>
        <fullName evidence="2">Uncharacterized protein</fullName>
    </submittedName>
</protein>
<dbReference type="Proteomes" id="UP001207252">
    <property type="component" value="Unassembled WGS sequence"/>
</dbReference>
<accession>A0ABT3BQ26</accession>
<dbReference type="EMBL" id="JAOXHJ010000017">
    <property type="protein sequence ID" value="MCV3754360.1"/>
    <property type="molecule type" value="Genomic_DNA"/>
</dbReference>
<comment type="caution">
    <text evidence="2">The sequence shown here is derived from an EMBL/GenBank/DDBJ whole genome shotgun (WGS) entry which is preliminary data.</text>
</comment>
<feature type="coiled-coil region" evidence="1">
    <location>
        <begin position="368"/>
        <end position="413"/>
    </location>
</feature>
<feature type="non-terminal residue" evidence="2">
    <location>
        <position position="413"/>
    </location>
</feature>
<feature type="non-terminal residue" evidence="2">
    <location>
        <position position="1"/>
    </location>
</feature>
<name>A0ABT3BQ26_9BACT</name>
<proteinExistence type="predicted"/>
<feature type="coiled-coil region" evidence="1">
    <location>
        <begin position="239"/>
        <end position="284"/>
    </location>
</feature>
<keyword evidence="1" id="KW-0175">Coiled coil</keyword>
<evidence type="ECO:0000313" key="2">
    <source>
        <dbReference type="EMBL" id="MCV3754360.1"/>
    </source>
</evidence>
<organism evidence="2 3">
    <name type="scientific">Ureaplasma zalophigenitalium</name>
    <dbReference type="NCBI Taxonomy" id="907723"/>
    <lineage>
        <taxon>Bacteria</taxon>
        <taxon>Bacillati</taxon>
        <taxon>Mycoplasmatota</taxon>
        <taxon>Mycoplasmoidales</taxon>
        <taxon>Mycoplasmoidaceae</taxon>
        <taxon>Ureaplasma</taxon>
    </lineage>
</organism>
<reference evidence="2 3" key="1">
    <citation type="journal article" date="2020" name="Int. J. Syst. Evol. Microbiol.">
        <title>Ureaplasma miroungigenitalium sp. nov. isolated from northern elephant seals (Mirounga angustirostris) and Ureaplasma zalophigenitalium sp. nov. isolated from California sea lions (Zalophus californianus).</title>
        <authorList>
            <person name="Volokhov D.V."/>
            <person name="Gulland F.M."/>
            <person name="Gao Y."/>
            <person name="Chizhikov V.E."/>
        </authorList>
    </citation>
    <scope>NUCLEOTIDE SEQUENCE [LARGE SCALE GENOMIC DNA]</scope>
    <source>
        <strain evidence="2 3">CSL7644-GEN</strain>
    </source>
</reference>
<keyword evidence="3" id="KW-1185">Reference proteome</keyword>
<dbReference type="RefSeq" id="WP_263818164.1">
    <property type="nucleotide sequence ID" value="NZ_JAOXHJ010000017.1"/>
</dbReference>
<gene>
    <name evidence="2" type="ORF">OF365_03150</name>
</gene>
<evidence type="ECO:0000256" key="1">
    <source>
        <dbReference type="SAM" id="Coils"/>
    </source>
</evidence>
<sequence length="413" mass="46671">LSKKKKIAISSAIIGTIFSAATVIAATQWRWSKHHAYAEALQAEQNSLKNILIKLNSLNVNNLVTTEGQQIYSDVNNFFAQANQDEQEAKRLYFKIVDFKKKQKDKLPIIDRISKFVDNQYKNLNKEKQNKFNNGIPKLLKQLFDDKTDISLVSKEIDQFINNLIKPTDDSTKKENEITREYLDTLIALTNLINSNENLLNNLPNGEDYRGLEQNISESLSVLKKVPNNSQIADLTKIVQEHQAKLKINNQKKADLDEKLATAIASLKEQIKIANTEFDNEKNKHKDKTDLSQKLRDSYGFLINTNNQDASQLETQAITLKKAIADLKKQKPVHPGSTLKDLISDQLDKLINSAQSVVAANETAGLTNEILKSQLQKAQEAKNNIDNQKPEQLKKVIQELANALTDANNQLNE</sequence>